<proteinExistence type="inferred from homology"/>
<dbReference type="GO" id="GO:0042586">
    <property type="term" value="F:peptide deformylase activity"/>
    <property type="evidence" value="ECO:0007669"/>
    <property type="project" value="UniProtKB-UniRule"/>
</dbReference>
<dbReference type="PANTHER" id="PTHR10458:SF22">
    <property type="entry name" value="PEPTIDE DEFORMYLASE"/>
    <property type="match status" value="1"/>
</dbReference>
<evidence type="ECO:0000313" key="4">
    <source>
        <dbReference type="Proteomes" id="UP000178107"/>
    </source>
</evidence>
<feature type="active site" evidence="2">
    <location>
        <position position="136"/>
    </location>
</feature>
<dbReference type="HAMAP" id="MF_00163">
    <property type="entry name" value="Pep_deformylase"/>
    <property type="match status" value="1"/>
</dbReference>
<accession>A0A1G2SY73</accession>
<keyword evidence="2" id="KW-0378">Hydrolase</keyword>
<comment type="similarity">
    <text evidence="1 2">Belongs to the polypeptide deformylase family.</text>
</comment>
<comment type="function">
    <text evidence="2">Removes the formyl group from the N-terminal Met of newly synthesized proteins. Requires at least a dipeptide for an efficient rate of reaction. N-terminal L-methionine is a prerequisite for activity but the enzyme has broad specificity at other positions.</text>
</comment>
<keyword evidence="2" id="KW-0648">Protein biosynthesis</keyword>
<dbReference type="InterPro" id="IPR023635">
    <property type="entry name" value="Peptide_deformylase"/>
</dbReference>
<dbReference type="CDD" id="cd00487">
    <property type="entry name" value="Pep_deformylase"/>
    <property type="match status" value="1"/>
</dbReference>
<dbReference type="SUPFAM" id="SSF56420">
    <property type="entry name" value="Peptide deformylase"/>
    <property type="match status" value="1"/>
</dbReference>
<dbReference type="Gene3D" id="3.90.45.10">
    <property type="entry name" value="Peptide deformylase"/>
    <property type="match status" value="1"/>
</dbReference>
<dbReference type="InterPro" id="IPR036821">
    <property type="entry name" value="Peptide_deformylase_sf"/>
</dbReference>
<comment type="catalytic activity">
    <reaction evidence="2">
        <text>N-terminal N-formyl-L-methionyl-[peptide] + H2O = N-terminal L-methionyl-[peptide] + formate</text>
        <dbReference type="Rhea" id="RHEA:24420"/>
        <dbReference type="Rhea" id="RHEA-COMP:10639"/>
        <dbReference type="Rhea" id="RHEA-COMP:10640"/>
        <dbReference type="ChEBI" id="CHEBI:15377"/>
        <dbReference type="ChEBI" id="CHEBI:15740"/>
        <dbReference type="ChEBI" id="CHEBI:49298"/>
        <dbReference type="ChEBI" id="CHEBI:64731"/>
        <dbReference type="EC" id="3.5.1.88"/>
    </reaction>
</comment>
<dbReference type="NCBIfam" id="TIGR00079">
    <property type="entry name" value="pept_deformyl"/>
    <property type="match status" value="1"/>
</dbReference>
<dbReference type="Pfam" id="PF01327">
    <property type="entry name" value="Pep_deformylase"/>
    <property type="match status" value="1"/>
</dbReference>
<keyword evidence="2" id="KW-0479">Metal-binding</keyword>
<dbReference type="PIRSF" id="PIRSF004749">
    <property type="entry name" value="Pep_def"/>
    <property type="match status" value="1"/>
</dbReference>
<keyword evidence="2" id="KW-0408">Iron</keyword>
<dbReference type="Proteomes" id="UP000178107">
    <property type="component" value="Unassembled WGS sequence"/>
</dbReference>
<feature type="binding site" evidence="2">
    <location>
        <position position="139"/>
    </location>
    <ligand>
        <name>Fe cation</name>
        <dbReference type="ChEBI" id="CHEBI:24875"/>
    </ligand>
</feature>
<dbReference type="GO" id="GO:0006412">
    <property type="term" value="P:translation"/>
    <property type="evidence" value="ECO:0007669"/>
    <property type="project" value="UniProtKB-UniRule"/>
</dbReference>
<reference evidence="3 4" key="1">
    <citation type="journal article" date="2016" name="Nat. Commun.">
        <title>Thousands of microbial genomes shed light on interconnected biogeochemical processes in an aquifer system.</title>
        <authorList>
            <person name="Anantharaman K."/>
            <person name="Brown C.T."/>
            <person name="Hug L.A."/>
            <person name="Sharon I."/>
            <person name="Castelle C.J."/>
            <person name="Probst A.J."/>
            <person name="Thomas B.C."/>
            <person name="Singh A."/>
            <person name="Wilkins M.J."/>
            <person name="Karaoz U."/>
            <person name="Brodie E.L."/>
            <person name="Williams K.H."/>
            <person name="Hubbard S.S."/>
            <person name="Banfield J.F."/>
        </authorList>
    </citation>
    <scope>NUCLEOTIDE SEQUENCE [LARGE SCALE GENOMIC DNA]</scope>
</reference>
<protein>
    <recommendedName>
        <fullName evidence="2">Peptide deformylase</fullName>
        <shortName evidence="2">PDF</shortName>
        <ecNumber evidence="2">3.5.1.88</ecNumber>
    </recommendedName>
    <alternativeName>
        <fullName evidence="2">Polypeptide deformylase</fullName>
    </alternativeName>
</protein>
<organism evidence="3 4">
    <name type="scientific">Candidatus Zambryskibacteria bacterium RIFCSPHIGHO2_01_FULL_46_25</name>
    <dbReference type="NCBI Taxonomy" id="1802738"/>
    <lineage>
        <taxon>Bacteria</taxon>
        <taxon>Candidatus Zambryskiibacteriota</taxon>
    </lineage>
</organism>
<feature type="binding site" evidence="2">
    <location>
        <position position="135"/>
    </location>
    <ligand>
        <name>Fe cation</name>
        <dbReference type="ChEBI" id="CHEBI:24875"/>
    </ligand>
</feature>
<dbReference type="PRINTS" id="PR01576">
    <property type="entry name" value="PDEFORMYLASE"/>
</dbReference>
<evidence type="ECO:0000313" key="3">
    <source>
        <dbReference type="EMBL" id="OHA89953.1"/>
    </source>
</evidence>
<sequence>MLDRDAKILRLVAKPIPQKDIGTKKLGDIIAKMKKAVRAEEDGVAIAAPQIGASLRMFVVKGGILPRHPVDQVFINPEMIKASKKKHKVEEGCLSVRYLYGAVDRHEKATITAYDEKGAKKTFGASGLLAQIFQHEIDHLEGVLFTDKAENVRDLPPEKGS</sequence>
<dbReference type="EC" id="3.5.1.88" evidence="2"/>
<dbReference type="NCBIfam" id="NF001159">
    <property type="entry name" value="PRK00150.1-3"/>
    <property type="match status" value="1"/>
</dbReference>
<comment type="cofactor">
    <cofactor evidence="2">
        <name>Fe(2+)</name>
        <dbReference type="ChEBI" id="CHEBI:29033"/>
    </cofactor>
    <text evidence="2">Binds 1 Fe(2+) ion.</text>
</comment>
<dbReference type="EMBL" id="MHVH01000007">
    <property type="protein sequence ID" value="OHA89953.1"/>
    <property type="molecule type" value="Genomic_DNA"/>
</dbReference>
<name>A0A1G2SY73_9BACT</name>
<dbReference type="AlphaFoldDB" id="A0A1G2SY73"/>
<feature type="binding site" evidence="2">
    <location>
        <position position="93"/>
    </location>
    <ligand>
        <name>Fe cation</name>
        <dbReference type="ChEBI" id="CHEBI:24875"/>
    </ligand>
</feature>
<gene>
    <name evidence="2" type="primary">def</name>
    <name evidence="3" type="ORF">A2838_01200</name>
</gene>
<evidence type="ECO:0000256" key="1">
    <source>
        <dbReference type="ARBA" id="ARBA00010759"/>
    </source>
</evidence>
<dbReference type="GO" id="GO:0046872">
    <property type="term" value="F:metal ion binding"/>
    <property type="evidence" value="ECO:0007669"/>
    <property type="project" value="UniProtKB-KW"/>
</dbReference>
<dbReference type="PANTHER" id="PTHR10458">
    <property type="entry name" value="PEPTIDE DEFORMYLASE"/>
    <property type="match status" value="1"/>
</dbReference>
<comment type="caution">
    <text evidence="3">The sequence shown here is derived from an EMBL/GenBank/DDBJ whole genome shotgun (WGS) entry which is preliminary data.</text>
</comment>
<evidence type="ECO:0000256" key="2">
    <source>
        <dbReference type="HAMAP-Rule" id="MF_00163"/>
    </source>
</evidence>